<reference evidence="1 2" key="1">
    <citation type="submission" date="2018-08" db="EMBL/GenBank/DDBJ databases">
        <title>A genome reference for cultivated species of the human gut microbiota.</title>
        <authorList>
            <person name="Zou Y."/>
            <person name="Xue W."/>
            <person name="Luo G."/>
        </authorList>
    </citation>
    <scope>NUCLEOTIDE SEQUENCE [LARGE SCALE GENOMIC DNA]</scope>
    <source>
        <strain evidence="1 2">AF48-16</strain>
    </source>
</reference>
<sequence>MEEKKIFEKRWLLATSEQREKYQALIASYPSIEWTFKEKSYLLWLCQLDSDTFKTFEAIFDKLVNAN</sequence>
<evidence type="ECO:0000313" key="1">
    <source>
        <dbReference type="EMBL" id="RHK05262.1"/>
    </source>
</evidence>
<proteinExistence type="predicted"/>
<dbReference type="Proteomes" id="UP000286288">
    <property type="component" value="Unassembled WGS sequence"/>
</dbReference>
<gene>
    <name evidence="1" type="ORF">DW084_14790</name>
</gene>
<dbReference type="RefSeq" id="WP_081116967.1">
    <property type="nucleotide sequence ID" value="NZ_CP053180.1"/>
</dbReference>
<organism evidence="1 2">
    <name type="scientific">Enterococcus casseliflavus</name>
    <name type="common">Enterococcus flavescens</name>
    <dbReference type="NCBI Taxonomy" id="37734"/>
    <lineage>
        <taxon>Bacteria</taxon>
        <taxon>Bacillati</taxon>
        <taxon>Bacillota</taxon>
        <taxon>Bacilli</taxon>
        <taxon>Lactobacillales</taxon>
        <taxon>Enterococcaceae</taxon>
        <taxon>Enterococcus</taxon>
    </lineage>
</organism>
<comment type="caution">
    <text evidence="1">The sequence shown here is derived from an EMBL/GenBank/DDBJ whole genome shotgun (WGS) entry which is preliminary data.</text>
</comment>
<name>A0A415EPM8_ENTCA</name>
<accession>A0A415EPM8</accession>
<protein>
    <submittedName>
        <fullName evidence="1">Uncharacterized protein</fullName>
    </submittedName>
</protein>
<evidence type="ECO:0000313" key="2">
    <source>
        <dbReference type="Proteomes" id="UP000286288"/>
    </source>
</evidence>
<dbReference type="AlphaFoldDB" id="A0A415EPM8"/>
<dbReference type="EMBL" id="QRMZ01000022">
    <property type="protein sequence ID" value="RHK05262.1"/>
    <property type="molecule type" value="Genomic_DNA"/>
</dbReference>